<comment type="caution">
    <text evidence="2">The sequence shown here is derived from an EMBL/GenBank/DDBJ whole genome shotgun (WGS) entry which is preliminary data.</text>
</comment>
<keyword evidence="3" id="KW-1185">Reference proteome</keyword>
<evidence type="ECO:0000313" key="2">
    <source>
        <dbReference type="EMBL" id="TKR76803.1"/>
    </source>
</evidence>
<reference evidence="2 3" key="2">
    <citation type="journal article" date="2019" name="G3 (Bethesda)">
        <title>Hybrid Assembly of the Genome of the Entomopathogenic Nematode Steinernema carpocapsae Identifies the X-Chromosome.</title>
        <authorList>
            <person name="Serra L."/>
            <person name="Macchietto M."/>
            <person name="Macias-Munoz A."/>
            <person name="McGill C.J."/>
            <person name="Rodriguez I.M."/>
            <person name="Rodriguez B."/>
            <person name="Murad R."/>
            <person name="Mortazavi A."/>
        </authorList>
    </citation>
    <scope>NUCLEOTIDE SEQUENCE [LARGE SCALE GENOMIC DNA]</scope>
    <source>
        <strain evidence="2 3">ALL</strain>
    </source>
</reference>
<dbReference type="EMBL" id="AZBU02000005">
    <property type="protein sequence ID" value="TKR76803.1"/>
    <property type="molecule type" value="Genomic_DNA"/>
</dbReference>
<dbReference type="AlphaFoldDB" id="A0A4U5N3Q4"/>
<evidence type="ECO:0000313" key="3">
    <source>
        <dbReference type="Proteomes" id="UP000298663"/>
    </source>
</evidence>
<keyword evidence="1" id="KW-0812">Transmembrane</keyword>
<feature type="transmembrane region" description="Helical" evidence="1">
    <location>
        <begin position="126"/>
        <end position="148"/>
    </location>
</feature>
<dbReference type="OrthoDB" id="8093034at2759"/>
<dbReference type="Proteomes" id="UP000298663">
    <property type="component" value="Unassembled WGS sequence"/>
</dbReference>
<organism evidence="2 3">
    <name type="scientific">Steinernema carpocapsae</name>
    <name type="common">Entomopathogenic nematode</name>
    <dbReference type="NCBI Taxonomy" id="34508"/>
    <lineage>
        <taxon>Eukaryota</taxon>
        <taxon>Metazoa</taxon>
        <taxon>Ecdysozoa</taxon>
        <taxon>Nematoda</taxon>
        <taxon>Chromadorea</taxon>
        <taxon>Rhabditida</taxon>
        <taxon>Tylenchina</taxon>
        <taxon>Panagrolaimomorpha</taxon>
        <taxon>Strongyloidoidea</taxon>
        <taxon>Steinernematidae</taxon>
        <taxon>Steinernema</taxon>
    </lineage>
</organism>
<accession>A0A4U5N3Q4</accession>
<name>A0A4U5N3Q4_STECR</name>
<reference evidence="2 3" key="1">
    <citation type="journal article" date="2015" name="Genome Biol.">
        <title>Comparative genomics of Steinernema reveals deeply conserved gene regulatory networks.</title>
        <authorList>
            <person name="Dillman A.R."/>
            <person name="Macchietto M."/>
            <person name="Porter C.F."/>
            <person name="Rogers A."/>
            <person name="Williams B."/>
            <person name="Antoshechkin I."/>
            <person name="Lee M.M."/>
            <person name="Goodwin Z."/>
            <person name="Lu X."/>
            <person name="Lewis E.E."/>
            <person name="Goodrich-Blair H."/>
            <person name="Stock S.P."/>
            <person name="Adams B.J."/>
            <person name="Sternberg P.W."/>
            <person name="Mortazavi A."/>
        </authorList>
    </citation>
    <scope>NUCLEOTIDE SEQUENCE [LARGE SCALE GENOMIC DNA]</scope>
    <source>
        <strain evidence="2 3">ALL</strain>
    </source>
</reference>
<sequence>MAAAAADCDSFERAENPESRRFLLFFRSPSTSSKYPVQGAGQEARFVVPDRGPLRLPRRSAVNLLPPNAVKEALLQQSKETESARSARVRRAVRSRAHVPTLARSPPQSPLERTTYVATVNNVGSLFFICFIISGHFLLRLTLSCYLLKPVDLWRVFSNEFVIRIG</sequence>
<protein>
    <submittedName>
        <fullName evidence="2">Uncharacterized protein</fullName>
    </submittedName>
</protein>
<keyword evidence="1" id="KW-0472">Membrane</keyword>
<gene>
    <name evidence="2" type="ORF">L596_017887</name>
</gene>
<keyword evidence="1" id="KW-1133">Transmembrane helix</keyword>
<evidence type="ECO:0000256" key="1">
    <source>
        <dbReference type="SAM" id="Phobius"/>
    </source>
</evidence>
<proteinExistence type="predicted"/>